<comment type="subcellular location">
    <subcellularLocation>
        <location evidence="1">Nucleus</location>
    </subcellularLocation>
</comment>
<dbReference type="Pfam" id="PF00076">
    <property type="entry name" value="RRM_1"/>
    <property type="match status" value="3"/>
</dbReference>
<evidence type="ECO:0000313" key="6">
    <source>
        <dbReference type="EMBL" id="RIA85788.1"/>
    </source>
</evidence>
<proteinExistence type="predicted"/>
<sequence>MEPSTIRKSTQESAKEPATRRRVRNWRNKLPKPQTQTTTFNNITSDAINNIPELDVKVKPLPKSNDEIQKFQKFDAVAKTAKTTTVKQKDEILVKNEQTLSKLKIQTSSNIAIPNNIIQGSPKSNSQNSPKLSEKNISNHISPKPNVQELPAKIGGQVSPKTNVQAPPLPVVRGKYSPKSNGQISLTKLNDQNSSGSKSKRRRYKGASLKKDITENQPNSQHLKSNDFDEASKLMNDQKIVVFKKDEDMENQSAPTTIVGKNEETKTDVSSNNQPISGKMVNDQVPVVEKNEVVEQMKEDIDNKKIRNTTIDKDQDCLNKYTDFAVVIERDKFGVEQQITSISITESEVIEETNSSDIQNLSVKDKKEIVQESQLEDSAIKKTEEKKVELISSNELSSKAEEESVATTDETSPSAFVKKFKEPVIDNDENDTQRERVEIPSVCATELQGTSKRGLPAGCLFVASLPSIKSDGELHKSVWNHFSRWGILLNVKVLKDWLFRPYSFVQFENVCDARRALVEAHNTVIEGRHIRVEQARVNRTLFIGRLNRSMSEEDIRKLLEPYGATEDIHLLRTYSTGKSKGCAFVKFCYRDDAIRAYMNLRQNTSNYVIEWAANLEKAVPGPEDIDKRSIFVGQLNQVEVTKESLVEKFGCYGRIREVQYIVRKFFRTIGPPRSAFAFIYYNDEEASRKAIEAENNTRYFDRTIRVQYRESQEFRNQQIQLLRQQQEVRRKAFQESYYNVPIRPPPLSRAQNYYVSAQKTSIGQGRRNSIIPKEMPIISAPVFYPQVSVGIHKVNTNGNKELKGKGPEVTSMQNNTVSNMRQPELMYYPPPTSIPTSVGMIPAYSGSPREGLTYPYAPSMTFMGAINHNNGTSYTRDGPGHETTSSTTVSKAPLASNILHSYVPPYVSGQPVNEYGHSAQYCGIPIPIQITMQPPMYFYPSPPIDPGYTISHLQTLEEPTSGYEADTEIHTQEKAAIGEIAKEEGPSSSKAAAQEPVAI</sequence>
<dbReference type="PROSITE" id="PS50102">
    <property type="entry name" value="RRM"/>
    <property type="match status" value="3"/>
</dbReference>
<accession>A0A397SIC4</accession>
<dbReference type="AlphaFoldDB" id="A0A397SIC4"/>
<dbReference type="SUPFAM" id="SSF54928">
    <property type="entry name" value="RNA-binding domain, RBD"/>
    <property type="match status" value="2"/>
</dbReference>
<keyword evidence="2" id="KW-0539">Nucleus</keyword>
<feature type="compositionally biased region" description="Polar residues" evidence="4">
    <location>
        <begin position="116"/>
        <end position="141"/>
    </location>
</feature>
<evidence type="ECO:0000256" key="4">
    <source>
        <dbReference type="SAM" id="MobiDB-lite"/>
    </source>
</evidence>
<evidence type="ECO:0000256" key="2">
    <source>
        <dbReference type="ARBA" id="ARBA00023242"/>
    </source>
</evidence>
<feature type="domain" description="RRM" evidence="5">
    <location>
        <begin position="628"/>
        <end position="711"/>
    </location>
</feature>
<organism evidence="6 7">
    <name type="scientific">Glomus cerebriforme</name>
    <dbReference type="NCBI Taxonomy" id="658196"/>
    <lineage>
        <taxon>Eukaryota</taxon>
        <taxon>Fungi</taxon>
        <taxon>Fungi incertae sedis</taxon>
        <taxon>Mucoromycota</taxon>
        <taxon>Glomeromycotina</taxon>
        <taxon>Glomeromycetes</taxon>
        <taxon>Glomerales</taxon>
        <taxon>Glomeraceae</taxon>
        <taxon>Glomus</taxon>
    </lineage>
</organism>
<dbReference type="InterPro" id="IPR051183">
    <property type="entry name" value="U1_U11-U12_snRNP_70-35kDa"/>
</dbReference>
<feature type="compositionally biased region" description="Basic residues" evidence="4">
    <location>
        <begin position="20"/>
        <end position="30"/>
    </location>
</feature>
<dbReference type="EMBL" id="QKYT01000404">
    <property type="protein sequence ID" value="RIA85788.1"/>
    <property type="molecule type" value="Genomic_DNA"/>
</dbReference>
<feature type="region of interest" description="Disordered" evidence="4">
    <location>
        <begin position="1"/>
        <end position="39"/>
    </location>
</feature>
<feature type="domain" description="RRM" evidence="5">
    <location>
        <begin position="458"/>
        <end position="537"/>
    </location>
</feature>
<dbReference type="CDD" id="cd12453">
    <property type="entry name" value="RRM1_RIM4_like"/>
    <property type="match status" value="1"/>
</dbReference>
<dbReference type="OrthoDB" id="410044at2759"/>
<dbReference type="Gene3D" id="3.30.70.330">
    <property type="match status" value="3"/>
</dbReference>
<comment type="caution">
    <text evidence="6">The sequence shown here is derived from an EMBL/GenBank/DDBJ whole genome shotgun (WGS) entry which is preliminary data.</text>
</comment>
<dbReference type="Proteomes" id="UP000265703">
    <property type="component" value="Unassembled WGS sequence"/>
</dbReference>
<feature type="compositionally biased region" description="Basic and acidic residues" evidence="4">
    <location>
        <begin position="9"/>
        <end position="19"/>
    </location>
</feature>
<dbReference type="InterPro" id="IPR035979">
    <property type="entry name" value="RBD_domain_sf"/>
</dbReference>
<dbReference type="GO" id="GO:0003729">
    <property type="term" value="F:mRNA binding"/>
    <property type="evidence" value="ECO:0007669"/>
    <property type="project" value="TreeGrafter"/>
</dbReference>
<dbReference type="InterPro" id="IPR034352">
    <property type="entry name" value="Rim4_RRM1"/>
</dbReference>
<feature type="compositionally biased region" description="Polar residues" evidence="4">
    <location>
        <begin position="178"/>
        <end position="193"/>
    </location>
</feature>
<dbReference type="STRING" id="658196.A0A397SIC4"/>
<evidence type="ECO:0000313" key="7">
    <source>
        <dbReference type="Proteomes" id="UP000265703"/>
    </source>
</evidence>
<dbReference type="PANTHER" id="PTHR13952">
    <property type="entry name" value="U1 SMALL NUCLEAR RIBONUCLEOPROTEIN 70 KD"/>
    <property type="match status" value="1"/>
</dbReference>
<keyword evidence="7" id="KW-1185">Reference proteome</keyword>
<gene>
    <name evidence="6" type="ORF">C1645_741312</name>
</gene>
<dbReference type="GO" id="GO:0071011">
    <property type="term" value="C:precatalytic spliceosome"/>
    <property type="evidence" value="ECO:0007669"/>
    <property type="project" value="TreeGrafter"/>
</dbReference>
<name>A0A397SIC4_9GLOM</name>
<feature type="domain" description="RRM" evidence="5">
    <location>
        <begin position="539"/>
        <end position="614"/>
    </location>
</feature>
<dbReference type="InterPro" id="IPR012677">
    <property type="entry name" value="Nucleotide-bd_a/b_plait_sf"/>
</dbReference>
<dbReference type="PANTHER" id="PTHR13952:SF6">
    <property type="entry name" value="U11_U12 SMALL NUCLEAR RIBONUCLEOPROTEIN 35 KDA PROTEIN"/>
    <property type="match status" value="1"/>
</dbReference>
<dbReference type="GO" id="GO:0017069">
    <property type="term" value="F:snRNA binding"/>
    <property type="evidence" value="ECO:0007669"/>
    <property type="project" value="TreeGrafter"/>
</dbReference>
<evidence type="ECO:0000256" key="3">
    <source>
        <dbReference type="PROSITE-ProRule" id="PRU00176"/>
    </source>
</evidence>
<evidence type="ECO:0000256" key="1">
    <source>
        <dbReference type="ARBA" id="ARBA00004123"/>
    </source>
</evidence>
<protein>
    <recommendedName>
        <fullName evidence="5">RRM domain-containing protein</fullName>
    </recommendedName>
</protein>
<reference evidence="6 7" key="1">
    <citation type="submission" date="2018-06" db="EMBL/GenBank/DDBJ databases">
        <title>Comparative genomics reveals the genomic features of Rhizophagus irregularis, R. cerebriforme, R. diaphanum and Gigaspora rosea, and their symbiotic lifestyle signature.</title>
        <authorList>
            <person name="Morin E."/>
            <person name="San Clemente H."/>
            <person name="Chen E.C.H."/>
            <person name="De La Providencia I."/>
            <person name="Hainaut M."/>
            <person name="Kuo A."/>
            <person name="Kohler A."/>
            <person name="Murat C."/>
            <person name="Tang N."/>
            <person name="Roy S."/>
            <person name="Loubradou J."/>
            <person name="Henrissat B."/>
            <person name="Grigoriev I.V."/>
            <person name="Corradi N."/>
            <person name="Roux C."/>
            <person name="Martin F.M."/>
        </authorList>
    </citation>
    <scope>NUCLEOTIDE SEQUENCE [LARGE SCALE GENOMIC DNA]</scope>
    <source>
        <strain evidence="6 7">DAOM 227022</strain>
    </source>
</reference>
<dbReference type="GO" id="GO:0000398">
    <property type="term" value="P:mRNA splicing, via spliceosome"/>
    <property type="evidence" value="ECO:0007669"/>
    <property type="project" value="TreeGrafter"/>
</dbReference>
<dbReference type="SMART" id="SM00360">
    <property type="entry name" value="RRM"/>
    <property type="match status" value="3"/>
</dbReference>
<dbReference type="InterPro" id="IPR000504">
    <property type="entry name" value="RRM_dom"/>
</dbReference>
<feature type="region of interest" description="Disordered" evidence="4">
    <location>
        <begin position="116"/>
        <end position="231"/>
    </location>
</feature>
<feature type="region of interest" description="Disordered" evidence="4">
    <location>
        <begin position="980"/>
        <end position="999"/>
    </location>
</feature>
<keyword evidence="3" id="KW-0694">RNA-binding</keyword>
<evidence type="ECO:0000259" key="5">
    <source>
        <dbReference type="PROSITE" id="PS50102"/>
    </source>
</evidence>